<feature type="transmembrane region" description="Helical" evidence="4">
    <location>
        <begin position="325"/>
        <end position="346"/>
    </location>
</feature>
<gene>
    <name evidence="5" type="ORF">RRG08_043091</name>
</gene>
<evidence type="ECO:0000313" key="6">
    <source>
        <dbReference type="Proteomes" id="UP001283361"/>
    </source>
</evidence>
<feature type="transmembrane region" description="Helical" evidence="4">
    <location>
        <begin position="98"/>
        <end position="119"/>
    </location>
</feature>
<feature type="transmembrane region" description="Helical" evidence="4">
    <location>
        <begin position="150"/>
        <end position="167"/>
    </location>
</feature>
<feature type="transmembrane region" description="Helical" evidence="4">
    <location>
        <begin position="513"/>
        <end position="534"/>
    </location>
</feature>
<keyword evidence="2 4" id="KW-1133">Transmembrane helix</keyword>
<keyword evidence="1 4" id="KW-0812">Transmembrane</keyword>
<feature type="transmembrane region" description="Helical" evidence="4">
    <location>
        <begin position="546"/>
        <end position="566"/>
    </location>
</feature>
<feature type="transmembrane region" description="Helical" evidence="4">
    <location>
        <begin position="452"/>
        <end position="474"/>
    </location>
</feature>
<keyword evidence="3 4" id="KW-0472">Membrane</keyword>
<name>A0AAE0XZ52_9GAST</name>
<feature type="transmembrane region" description="Helical" evidence="4">
    <location>
        <begin position="58"/>
        <end position="78"/>
    </location>
</feature>
<proteinExistence type="predicted"/>
<feature type="transmembrane region" description="Helical" evidence="4">
    <location>
        <begin position="382"/>
        <end position="400"/>
    </location>
</feature>
<dbReference type="EMBL" id="JAWDGP010007329">
    <property type="protein sequence ID" value="KAK3725674.1"/>
    <property type="molecule type" value="Genomic_DNA"/>
</dbReference>
<feature type="transmembrane region" description="Helical" evidence="4">
    <location>
        <begin position="188"/>
        <end position="208"/>
    </location>
</feature>
<evidence type="ECO:0000256" key="4">
    <source>
        <dbReference type="SAM" id="Phobius"/>
    </source>
</evidence>
<comment type="caution">
    <text evidence="5">The sequence shown here is derived from an EMBL/GenBank/DDBJ whole genome shotgun (WGS) entry which is preliminary data.</text>
</comment>
<dbReference type="InterPro" id="IPR036259">
    <property type="entry name" value="MFS_trans_sf"/>
</dbReference>
<organism evidence="5 6">
    <name type="scientific">Elysia crispata</name>
    <name type="common">lettuce slug</name>
    <dbReference type="NCBI Taxonomy" id="231223"/>
    <lineage>
        <taxon>Eukaryota</taxon>
        <taxon>Metazoa</taxon>
        <taxon>Spiralia</taxon>
        <taxon>Lophotrochozoa</taxon>
        <taxon>Mollusca</taxon>
        <taxon>Gastropoda</taxon>
        <taxon>Heterobranchia</taxon>
        <taxon>Euthyneura</taxon>
        <taxon>Panpulmonata</taxon>
        <taxon>Sacoglossa</taxon>
        <taxon>Placobranchoidea</taxon>
        <taxon>Plakobranchidae</taxon>
        <taxon>Elysia</taxon>
    </lineage>
</organism>
<feature type="transmembrane region" description="Helical" evidence="4">
    <location>
        <begin position="126"/>
        <end position="144"/>
    </location>
</feature>
<evidence type="ECO:0000256" key="3">
    <source>
        <dbReference type="ARBA" id="ARBA00023136"/>
    </source>
</evidence>
<keyword evidence="6" id="KW-1185">Reference proteome</keyword>
<accession>A0AAE0XZ52</accession>
<dbReference type="PANTHER" id="PTHR23121:SF9">
    <property type="entry name" value="SODIUM-DEPENDENT GLUCOSE TRANSPORTER 1"/>
    <property type="match status" value="1"/>
</dbReference>
<evidence type="ECO:0000313" key="5">
    <source>
        <dbReference type="EMBL" id="KAK3725674.1"/>
    </source>
</evidence>
<sequence>MSNKSHGCLTEEDNLKMKVISPEAKVKVKGTISNETDSEVAGMEAEKDKKRKLHTRRLMLKTLCNSSSLFVLGVMLSIKGPSFIDLQLITGTDVEGGSVFFTAYAFGYMLGSIVAGAMYNRVGSRALLIMIPMVFAGLTCAVTPYCENYLLMVLVHVLNACFSSIFETTANTEEVRHWEGKSDSAMQFLSFTYSLGGIVGPLLVQPFLAPEGNTSIAAPPTAAPQYQLPLQASHTANGSDHHLSPSTNHSPIAAFSSVTNRAQVTSTTPFSPLVLPQLSHVGNGSAFPVRGLTSPCVVSNLSCGSDSSQQPEEVFLDGYSSRIHLPYIIAGIMSIVAALPFCLVYLRSRCKAAAAKKNLAARKVPFDEEEDQKHRQKLPLKVYVMLMGLLSAFYFFYTSVDDPFSMYLSIFVVSHLSWSKESSATVSAVYWVCSTVTKLAMVVLVRHVNANLVMLASTAGMVLSTLLLVVSSSLYVHQLVWLATALLALSQSAIFGGGFAWADSHLLRLDGKVTSCAIFFAALGAMVDPMLIGISMKEISPMAFPYLMLGQSFITFLLFLVMALFARPYVLRHFGPPRGSCNVSLEAPFVVSDKKDLERRGEVGKELLGIVEASPELSYSSEVEGQFSNLTCAESEEVKLHERLMHDVNDHPSGPLHDSMHCSGR</sequence>
<dbReference type="Gene3D" id="1.20.1250.20">
    <property type="entry name" value="MFS general substrate transporter like domains"/>
    <property type="match status" value="2"/>
</dbReference>
<feature type="transmembrane region" description="Helical" evidence="4">
    <location>
        <begin position="428"/>
        <end position="445"/>
    </location>
</feature>
<dbReference type="AlphaFoldDB" id="A0AAE0XZ52"/>
<reference evidence="5" key="1">
    <citation type="journal article" date="2023" name="G3 (Bethesda)">
        <title>A reference genome for the long-term kleptoplast-retaining sea slug Elysia crispata morphotype clarki.</title>
        <authorList>
            <person name="Eastman K.E."/>
            <person name="Pendleton A.L."/>
            <person name="Shaikh M.A."/>
            <person name="Suttiyut T."/>
            <person name="Ogas R."/>
            <person name="Tomko P."/>
            <person name="Gavelis G."/>
            <person name="Widhalm J.R."/>
            <person name="Wisecaver J.H."/>
        </authorList>
    </citation>
    <scope>NUCLEOTIDE SEQUENCE</scope>
    <source>
        <strain evidence="5">ECLA1</strain>
    </source>
</reference>
<dbReference type="InterPro" id="IPR011701">
    <property type="entry name" value="MFS"/>
</dbReference>
<feature type="transmembrane region" description="Helical" evidence="4">
    <location>
        <begin position="480"/>
        <end position="501"/>
    </location>
</feature>
<dbReference type="PANTHER" id="PTHR23121">
    <property type="entry name" value="SODIUM-DEPENDENT GLUCOSE TRANSPORTER 1"/>
    <property type="match status" value="1"/>
</dbReference>
<evidence type="ECO:0000256" key="1">
    <source>
        <dbReference type="ARBA" id="ARBA00022692"/>
    </source>
</evidence>
<dbReference type="GO" id="GO:0022857">
    <property type="term" value="F:transmembrane transporter activity"/>
    <property type="evidence" value="ECO:0007669"/>
    <property type="project" value="InterPro"/>
</dbReference>
<dbReference type="Proteomes" id="UP001283361">
    <property type="component" value="Unassembled WGS sequence"/>
</dbReference>
<dbReference type="SUPFAM" id="SSF103473">
    <property type="entry name" value="MFS general substrate transporter"/>
    <property type="match status" value="2"/>
</dbReference>
<dbReference type="Pfam" id="PF07690">
    <property type="entry name" value="MFS_1"/>
    <property type="match status" value="2"/>
</dbReference>
<evidence type="ECO:0000256" key="2">
    <source>
        <dbReference type="ARBA" id="ARBA00022989"/>
    </source>
</evidence>
<protein>
    <submittedName>
        <fullName evidence="5">Uncharacterized protein</fullName>
    </submittedName>
</protein>